<accession>A0A1J6KBK5</accession>
<dbReference type="SUPFAM" id="SSF49870">
    <property type="entry name" value="Osmotin, thaumatin-like protein"/>
    <property type="match status" value="1"/>
</dbReference>
<protein>
    <submittedName>
        <fullName evidence="3">Thaumatin-like protein 1a</fullName>
    </submittedName>
</protein>
<feature type="disulfide bond" evidence="1">
    <location>
        <begin position="145"/>
        <end position="230"/>
    </location>
</feature>
<feature type="disulfide bond" evidence="1">
    <location>
        <begin position="150"/>
        <end position="214"/>
    </location>
</feature>
<dbReference type="InterPro" id="IPR037176">
    <property type="entry name" value="Osmotin/thaumatin-like_sf"/>
</dbReference>
<feature type="disulfide bond" evidence="1">
    <location>
        <begin position="159"/>
        <end position="177"/>
    </location>
</feature>
<dbReference type="PROSITE" id="PS51367">
    <property type="entry name" value="THAUMATIN_2"/>
    <property type="match status" value="1"/>
</dbReference>
<evidence type="ECO:0000256" key="2">
    <source>
        <dbReference type="SAM" id="SignalP"/>
    </source>
</evidence>
<dbReference type="KEGG" id="nau:109214864"/>
<dbReference type="Gramene" id="OIT26782">
    <property type="protein sequence ID" value="OIT26782"/>
    <property type="gene ID" value="A4A49_53085"/>
</dbReference>
<evidence type="ECO:0000313" key="3">
    <source>
        <dbReference type="EMBL" id="OIT26782.1"/>
    </source>
</evidence>
<dbReference type="EMBL" id="MJEQ01002669">
    <property type="protein sequence ID" value="OIT26782.1"/>
    <property type="molecule type" value="Genomic_DNA"/>
</dbReference>
<dbReference type="STRING" id="49451.A0A1J6KBK5"/>
<dbReference type="SMART" id="SM00205">
    <property type="entry name" value="THN"/>
    <property type="match status" value="1"/>
</dbReference>
<feature type="disulfide bond" evidence="1">
    <location>
        <begin position="181"/>
        <end position="190"/>
    </location>
</feature>
<reference evidence="3" key="1">
    <citation type="submission" date="2016-11" db="EMBL/GenBank/DDBJ databases">
        <title>The genome of Nicotiana attenuata.</title>
        <authorList>
            <person name="Xu S."/>
            <person name="Brockmoeller T."/>
            <person name="Gaquerel E."/>
            <person name="Navarro A."/>
            <person name="Kuhl H."/>
            <person name="Gase K."/>
            <person name="Ling Z."/>
            <person name="Zhou W."/>
            <person name="Kreitzer C."/>
            <person name="Stanke M."/>
            <person name="Tang H."/>
            <person name="Lyons E."/>
            <person name="Pandey P."/>
            <person name="Pandey S.P."/>
            <person name="Timmermann B."/>
            <person name="Baldwin I.T."/>
        </authorList>
    </citation>
    <scope>NUCLEOTIDE SEQUENCE [LARGE SCALE GENOMIC DNA]</scope>
    <source>
        <strain evidence="3">UT</strain>
    </source>
</reference>
<feature type="disulfide bond" evidence="1">
    <location>
        <begin position="30"/>
        <end position="240"/>
    </location>
</feature>
<dbReference type="PRINTS" id="PR00347">
    <property type="entry name" value="THAUMATIN"/>
</dbReference>
<dbReference type="AlphaFoldDB" id="A0A1J6KBK5"/>
<dbReference type="FunFam" id="2.60.110.10:FF:000004">
    <property type="entry name" value="THAUMATIN-LIKE PROTEIN 1"/>
    <property type="match status" value="1"/>
</dbReference>
<proteinExistence type="predicted"/>
<feature type="signal peptide" evidence="2">
    <location>
        <begin position="1"/>
        <end position="21"/>
    </location>
</feature>
<dbReference type="Gene3D" id="2.60.110.10">
    <property type="entry name" value="Thaumatin"/>
    <property type="match status" value="1"/>
</dbReference>
<dbReference type="OMA" id="PINRPDC"/>
<dbReference type="InterPro" id="IPR001938">
    <property type="entry name" value="Thaumatin"/>
</dbReference>
<comment type="caution">
    <text evidence="3">The sequence shown here is derived from an EMBL/GenBank/DDBJ whole genome shotgun (WGS) entry which is preliminary data.</text>
</comment>
<name>A0A1J6KBK5_NICAT</name>
<dbReference type="PANTHER" id="PTHR31048">
    <property type="entry name" value="OS03G0233200 PROTEIN"/>
    <property type="match status" value="1"/>
</dbReference>
<feature type="disulfide bond" evidence="1">
    <location>
        <begin position="76"/>
        <end position="85"/>
    </location>
</feature>
<keyword evidence="4" id="KW-1185">Reference proteome</keyword>
<sequence length="247" mass="27177">MRVYFLIAVIFSVFFLYGSYATKLTIKNNCDHTIWPATQTSQGATITTGFELASKASQTLEVPNSWSGRIWARYLCAQYGRNFTCVSGDCASGQITCNGAGGIPPITIVQFTLASWSGANDFYSVSIVDGFNLPVSVIPINRTDCSYIGCLVDLNDVHCAEQEEFEIRDQGNNVIGCKSACMAYRRDDLCCTGAYSSPQTCKPSSYSKEYKGFCPNSYTYPFDEDALFTCTGTDYMIKFCPWGQGLA</sequence>
<organism evidence="3 4">
    <name type="scientific">Nicotiana attenuata</name>
    <name type="common">Coyote tobacco</name>
    <dbReference type="NCBI Taxonomy" id="49451"/>
    <lineage>
        <taxon>Eukaryota</taxon>
        <taxon>Viridiplantae</taxon>
        <taxon>Streptophyta</taxon>
        <taxon>Embryophyta</taxon>
        <taxon>Tracheophyta</taxon>
        <taxon>Spermatophyta</taxon>
        <taxon>Magnoliopsida</taxon>
        <taxon>eudicotyledons</taxon>
        <taxon>Gunneridae</taxon>
        <taxon>Pentapetalae</taxon>
        <taxon>asterids</taxon>
        <taxon>lamiids</taxon>
        <taxon>Solanales</taxon>
        <taxon>Solanaceae</taxon>
        <taxon>Nicotianoideae</taxon>
        <taxon>Nicotianeae</taxon>
        <taxon>Nicotiana</taxon>
    </lineage>
</organism>
<dbReference type="OrthoDB" id="430315at2759"/>
<feature type="disulfide bond" evidence="1">
    <location>
        <begin position="90"/>
        <end position="97"/>
    </location>
</feature>
<feature type="chain" id="PRO_5009639773" evidence="2">
    <location>
        <begin position="22"/>
        <end position="247"/>
    </location>
</feature>
<evidence type="ECO:0000256" key="1">
    <source>
        <dbReference type="PIRSR" id="PIRSR002703-1"/>
    </source>
</evidence>
<dbReference type="PIRSF" id="PIRSF002703">
    <property type="entry name" value="Thaumatin"/>
    <property type="match status" value="1"/>
</dbReference>
<gene>
    <name evidence="3" type="primary">TL1_5</name>
    <name evidence="3" type="ORF">A4A49_53085</name>
</gene>
<evidence type="ECO:0000313" key="4">
    <source>
        <dbReference type="Proteomes" id="UP000187609"/>
    </source>
</evidence>
<dbReference type="Pfam" id="PF00314">
    <property type="entry name" value="Thaumatin"/>
    <property type="match status" value="1"/>
</dbReference>
<dbReference type="SMR" id="A0A1J6KBK5"/>
<dbReference type="GeneID" id="109214864"/>
<feature type="disulfide bond" evidence="1">
    <location>
        <begin position="191"/>
        <end position="201"/>
    </location>
</feature>
<dbReference type="Proteomes" id="UP000187609">
    <property type="component" value="Unassembled WGS sequence"/>
</dbReference>
<keyword evidence="1" id="KW-1015">Disulfide bond</keyword>
<keyword evidence="2" id="KW-0732">Signal</keyword>